<accession>A0ABY0P803</accession>
<sequence>MNCGLASVALPPRRLPRKPATGRTIRLRAIERLARDVLRRRESGPFTYRHFAALLGDTEDQASKDLTTIMSRRDGLGWDRIVVVAEAMDVDPATLFAPVTIGRTEL</sequence>
<name>A0ABY0P803_9HYPH</name>
<protein>
    <recommendedName>
        <fullName evidence="3">XRE family transcriptional regulator</fullName>
    </recommendedName>
</protein>
<proteinExistence type="predicted"/>
<gene>
    <name evidence="1" type="ORF">SAMN05421844_107189</name>
</gene>
<keyword evidence="2" id="KW-1185">Reference proteome</keyword>
<evidence type="ECO:0008006" key="3">
    <source>
        <dbReference type="Google" id="ProtNLM"/>
    </source>
</evidence>
<organism evidence="1 2">
    <name type="scientific">Bosea robiniae</name>
    <dbReference type="NCBI Taxonomy" id="1036780"/>
    <lineage>
        <taxon>Bacteria</taxon>
        <taxon>Pseudomonadati</taxon>
        <taxon>Pseudomonadota</taxon>
        <taxon>Alphaproteobacteria</taxon>
        <taxon>Hyphomicrobiales</taxon>
        <taxon>Boseaceae</taxon>
        <taxon>Bosea</taxon>
    </lineage>
</organism>
<reference evidence="1 2" key="1">
    <citation type="submission" date="2016-10" db="EMBL/GenBank/DDBJ databases">
        <authorList>
            <person name="Varghese N."/>
            <person name="Submissions S."/>
        </authorList>
    </citation>
    <scope>NUCLEOTIDE SEQUENCE [LARGE SCALE GENOMIC DNA]</scope>
    <source>
        <strain evidence="1 2">DSM 26672</strain>
    </source>
</reference>
<comment type="caution">
    <text evidence="1">The sequence shown here is derived from an EMBL/GenBank/DDBJ whole genome shotgun (WGS) entry which is preliminary data.</text>
</comment>
<dbReference type="EMBL" id="FNBZ01000007">
    <property type="protein sequence ID" value="SDH21819.1"/>
    <property type="molecule type" value="Genomic_DNA"/>
</dbReference>
<dbReference type="Proteomes" id="UP000199468">
    <property type="component" value="Unassembled WGS sequence"/>
</dbReference>
<evidence type="ECO:0000313" key="2">
    <source>
        <dbReference type="Proteomes" id="UP000199468"/>
    </source>
</evidence>
<evidence type="ECO:0000313" key="1">
    <source>
        <dbReference type="EMBL" id="SDH21819.1"/>
    </source>
</evidence>